<organism evidence="9 10">
    <name type="scientific">Bartonella acomydis</name>
    <dbReference type="NCBI Taxonomy" id="686234"/>
    <lineage>
        <taxon>Bacteria</taxon>
        <taxon>Pseudomonadati</taxon>
        <taxon>Pseudomonadota</taxon>
        <taxon>Alphaproteobacteria</taxon>
        <taxon>Hyphomicrobiales</taxon>
        <taxon>Bartonellaceae</taxon>
        <taxon>Bartonella</taxon>
    </lineage>
</organism>
<dbReference type="InterPro" id="IPR000093">
    <property type="entry name" value="DNA_Rcmb_RecR"/>
</dbReference>
<evidence type="ECO:0000256" key="6">
    <source>
        <dbReference type="ARBA" id="ARBA00023204"/>
    </source>
</evidence>
<keyword evidence="5 7" id="KW-0233">DNA recombination</keyword>
<dbReference type="SUPFAM" id="SSF111304">
    <property type="entry name" value="Recombination protein RecR"/>
    <property type="match status" value="1"/>
</dbReference>
<keyword evidence="4 7" id="KW-0862">Zinc</keyword>
<evidence type="ECO:0000256" key="3">
    <source>
        <dbReference type="ARBA" id="ARBA00022771"/>
    </source>
</evidence>
<name>A0ABP9MPJ1_9HYPH</name>
<protein>
    <recommendedName>
        <fullName evidence="7">Recombination protein RecR</fullName>
    </recommendedName>
</protein>
<dbReference type="Proteomes" id="UP001501525">
    <property type="component" value="Unassembled WGS sequence"/>
</dbReference>
<dbReference type="PANTHER" id="PTHR30446:SF0">
    <property type="entry name" value="RECOMBINATION PROTEIN RECR"/>
    <property type="match status" value="1"/>
</dbReference>
<comment type="function">
    <text evidence="7">May play a role in DNA repair. It seems to be involved in an RecBC-independent recombinational process of DNA repair. It may act with RecF and RecO.</text>
</comment>
<proteinExistence type="inferred from homology"/>
<evidence type="ECO:0000256" key="2">
    <source>
        <dbReference type="ARBA" id="ARBA00022763"/>
    </source>
</evidence>
<keyword evidence="2 7" id="KW-0227">DNA damage</keyword>
<comment type="caution">
    <text evidence="9">The sequence shown here is derived from an EMBL/GenBank/DDBJ whole genome shotgun (WGS) entry which is preliminary data.</text>
</comment>
<evidence type="ECO:0000256" key="7">
    <source>
        <dbReference type="HAMAP-Rule" id="MF_00017"/>
    </source>
</evidence>
<evidence type="ECO:0000259" key="8">
    <source>
        <dbReference type="PROSITE" id="PS50880"/>
    </source>
</evidence>
<keyword evidence="10" id="KW-1185">Reference proteome</keyword>
<dbReference type="NCBIfam" id="TIGR00615">
    <property type="entry name" value="recR"/>
    <property type="match status" value="1"/>
</dbReference>
<reference evidence="10" key="1">
    <citation type="journal article" date="2019" name="Int. J. Syst. Evol. Microbiol.">
        <title>The Global Catalogue of Microorganisms (GCM) 10K type strain sequencing project: providing services to taxonomists for standard genome sequencing and annotation.</title>
        <authorList>
            <consortium name="The Broad Institute Genomics Platform"/>
            <consortium name="The Broad Institute Genome Sequencing Center for Infectious Disease"/>
            <person name="Wu L."/>
            <person name="Ma J."/>
        </authorList>
    </citation>
    <scope>NUCLEOTIDE SEQUENCE [LARGE SCALE GENOMIC DNA]</scope>
    <source>
        <strain evidence="10">JCM 17706</strain>
    </source>
</reference>
<dbReference type="Pfam" id="PF02132">
    <property type="entry name" value="RecR_ZnF"/>
    <property type="match status" value="1"/>
</dbReference>
<sequence length="206" mass="22257">MWDENMSKYIAGPEIEHLIQLLARLPGLGPRSARRAALHLIKKKETLLEPLGAAIQVAIDKVCICSVCGNVDTIDPCSICTDPRRDNTTIIVVEDIADLWALERAKTLAAHYHVLGGRLSPLDGIGPDELNIAPLIQRVVQNSITEIILAVNATVEGQTTAHYITDQLANFSVKVTRLAHGVPVGGELDYLDDGTLAAALQARTNL</sequence>
<dbReference type="InterPro" id="IPR006171">
    <property type="entry name" value="TOPRIM_dom"/>
</dbReference>
<dbReference type="PROSITE" id="PS50880">
    <property type="entry name" value="TOPRIM"/>
    <property type="match status" value="1"/>
</dbReference>
<gene>
    <name evidence="7 9" type="primary">recR</name>
    <name evidence="9" type="ORF">GCM10023260_09100</name>
</gene>
<dbReference type="InterPro" id="IPR015967">
    <property type="entry name" value="Rcmb_RecR_Znf"/>
</dbReference>
<evidence type="ECO:0000313" key="9">
    <source>
        <dbReference type="EMBL" id="GAA5098495.1"/>
    </source>
</evidence>
<dbReference type="InterPro" id="IPR023627">
    <property type="entry name" value="Rcmb_RecR"/>
</dbReference>
<dbReference type="PROSITE" id="PS01300">
    <property type="entry name" value="RECR"/>
    <property type="match status" value="1"/>
</dbReference>
<keyword evidence="1 7" id="KW-0479">Metal-binding</keyword>
<evidence type="ECO:0000256" key="4">
    <source>
        <dbReference type="ARBA" id="ARBA00022833"/>
    </source>
</evidence>
<keyword evidence="3 7" id="KW-0863">Zinc-finger</keyword>
<dbReference type="Pfam" id="PF21176">
    <property type="entry name" value="RecR_HhH"/>
    <property type="match status" value="1"/>
</dbReference>
<evidence type="ECO:0000256" key="5">
    <source>
        <dbReference type="ARBA" id="ARBA00023172"/>
    </source>
</evidence>
<dbReference type="Pfam" id="PF21175">
    <property type="entry name" value="RecR_C"/>
    <property type="match status" value="1"/>
</dbReference>
<dbReference type="Gene3D" id="6.10.250.240">
    <property type="match status" value="1"/>
</dbReference>
<comment type="similarity">
    <text evidence="7">Belongs to the RecR family.</text>
</comment>
<dbReference type="CDD" id="cd01025">
    <property type="entry name" value="TOPRIM_recR"/>
    <property type="match status" value="1"/>
</dbReference>
<evidence type="ECO:0000256" key="1">
    <source>
        <dbReference type="ARBA" id="ARBA00022723"/>
    </source>
</evidence>
<feature type="zinc finger region" description="C4-type" evidence="7">
    <location>
        <begin position="65"/>
        <end position="80"/>
    </location>
</feature>
<dbReference type="Gene3D" id="3.40.1360.10">
    <property type="match status" value="1"/>
</dbReference>
<dbReference type="PANTHER" id="PTHR30446">
    <property type="entry name" value="RECOMBINATION PROTEIN RECR"/>
    <property type="match status" value="1"/>
</dbReference>
<dbReference type="EMBL" id="BAABIY010000020">
    <property type="protein sequence ID" value="GAA5098495.1"/>
    <property type="molecule type" value="Genomic_DNA"/>
</dbReference>
<dbReference type="Gene3D" id="1.10.8.420">
    <property type="entry name" value="RecR Domain 1"/>
    <property type="match status" value="1"/>
</dbReference>
<evidence type="ECO:0000313" key="10">
    <source>
        <dbReference type="Proteomes" id="UP001501525"/>
    </source>
</evidence>
<dbReference type="HAMAP" id="MF_00017">
    <property type="entry name" value="RecR"/>
    <property type="match status" value="1"/>
</dbReference>
<accession>A0ABP9MPJ1</accession>
<dbReference type="InterPro" id="IPR034137">
    <property type="entry name" value="TOPRIM_RecR"/>
</dbReference>
<keyword evidence="6 7" id="KW-0234">DNA repair</keyword>
<dbReference type="SMART" id="SM00493">
    <property type="entry name" value="TOPRIM"/>
    <property type="match status" value="1"/>
</dbReference>
<feature type="domain" description="Toprim" evidence="8">
    <location>
        <begin position="88"/>
        <end position="183"/>
    </location>
</feature>
<dbReference type="Pfam" id="PF13662">
    <property type="entry name" value="Toprim_4"/>
    <property type="match status" value="1"/>
</dbReference>